<dbReference type="InterPro" id="IPR002347">
    <property type="entry name" value="SDR_fam"/>
</dbReference>
<dbReference type="Proteomes" id="UP000288178">
    <property type="component" value="Unassembled WGS sequence"/>
</dbReference>
<sequence>MRLQGKTAFLTAAGQGIGRAVAEAFVREGARVIATDLNESLLATLQGATTLKLDALDPQAIQAAATAHGPVDILFNGAGFVHAGTVLDCSEADWDFAFNLNVRSQFRTIQAFLPGMLAKGSGSIINIASVAGSIKGAPNRFVYGATKAAVIGLTKSVAADFITKGIRCNAICPGTVESPSLRDRIAAQAAASGQTTEQVEAAFIARQPMGRLGTPEEIALLAVYLASDESRFTTGTAQIIDGGWSN</sequence>
<reference evidence="4 5" key="1">
    <citation type="submission" date="2019-01" db="EMBL/GenBank/DDBJ databases">
        <authorList>
            <person name="Chen W.-M."/>
        </authorList>
    </citation>
    <scope>NUCLEOTIDE SEQUENCE [LARGE SCALE GENOMIC DNA]</scope>
    <source>
        <strain evidence="4 5">ICH-3</strain>
    </source>
</reference>
<dbReference type="Pfam" id="PF13561">
    <property type="entry name" value="adh_short_C2"/>
    <property type="match status" value="1"/>
</dbReference>
<dbReference type="InterPro" id="IPR051122">
    <property type="entry name" value="SDR_DHRS6-like"/>
</dbReference>
<dbReference type="AlphaFoldDB" id="A0A3S3S984"/>
<organism evidence="4 5">
    <name type="scientific">Rubrivivax albus</name>
    <dbReference type="NCBI Taxonomy" id="2499835"/>
    <lineage>
        <taxon>Bacteria</taxon>
        <taxon>Pseudomonadati</taxon>
        <taxon>Pseudomonadota</taxon>
        <taxon>Betaproteobacteria</taxon>
        <taxon>Burkholderiales</taxon>
        <taxon>Sphaerotilaceae</taxon>
        <taxon>Rubrivivax</taxon>
    </lineage>
</organism>
<dbReference type="InterPro" id="IPR036291">
    <property type="entry name" value="NAD(P)-bd_dom_sf"/>
</dbReference>
<gene>
    <name evidence="4" type="ORF">ENE75_20700</name>
</gene>
<evidence type="ECO:0000256" key="2">
    <source>
        <dbReference type="ARBA" id="ARBA00023002"/>
    </source>
</evidence>
<keyword evidence="2" id="KW-0560">Oxidoreductase</keyword>
<dbReference type="PRINTS" id="PR00080">
    <property type="entry name" value="SDRFAMILY"/>
</dbReference>
<name>A0A3S3S984_9BURK</name>
<keyword evidence="3" id="KW-0520">NAD</keyword>
<comment type="caution">
    <text evidence="4">The sequence shown here is derived from an EMBL/GenBank/DDBJ whole genome shotgun (WGS) entry which is preliminary data.</text>
</comment>
<evidence type="ECO:0000256" key="3">
    <source>
        <dbReference type="ARBA" id="ARBA00023027"/>
    </source>
</evidence>
<dbReference type="PANTHER" id="PTHR43477:SF4">
    <property type="entry name" value="DEHYDROGENASE_REDUCTASE SDR FAMILY MEMBER 6"/>
    <property type="match status" value="1"/>
</dbReference>
<protein>
    <submittedName>
        <fullName evidence="4">SDR family oxidoreductase</fullName>
    </submittedName>
</protein>
<dbReference type="Gene3D" id="3.40.50.720">
    <property type="entry name" value="NAD(P)-binding Rossmann-like Domain"/>
    <property type="match status" value="1"/>
</dbReference>
<keyword evidence="5" id="KW-1185">Reference proteome</keyword>
<proteinExistence type="inferred from homology"/>
<dbReference type="FunFam" id="3.40.50.720:FF:000084">
    <property type="entry name" value="Short-chain dehydrogenase reductase"/>
    <property type="match status" value="1"/>
</dbReference>
<evidence type="ECO:0000256" key="1">
    <source>
        <dbReference type="ARBA" id="ARBA00006484"/>
    </source>
</evidence>
<accession>A0A3S3S984</accession>
<dbReference type="OrthoDB" id="9806974at2"/>
<dbReference type="PANTHER" id="PTHR43477">
    <property type="entry name" value="DIHYDROANTICAPSIN 7-DEHYDROGENASE"/>
    <property type="match status" value="1"/>
</dbReference>
<dbReference type="RefSeq" id="WP_128200262.1">
    <property type="nucleotide sequence ID" value="NZ_SACT01000009.1"/>
</dbReference>
<evidence type="ECO:0000313" key="5">
    <source>
        <dbReference type="Proteomes" id="UP000288178"/>
    </source>
</evidence>
<dbReference type="EMBL" id="SACT01000009">
    <property type="protein sequence ID" value="RVT48789.1"/>
    <property type="molecule type" value="Genomic_DNA"/>
</dbReference>
<evidence type="ECO:0000313" key="4">
    <source>
        <dbReference type="EMBL" id="RVT48789.1"/>
    </source>
</evidence>
<dbReference type="InterPro" id="IPR020904">
    <property type="entry name" value="Sc_DH/Rdtase_CS"/>
</dbReference>
<dbReference type="CDD" id="cd05368">
    <property type="entry name" value="DHRS6_like_SDR_c"/>
    <property type="match status" value="1"/>
</dbReference>
<dbReference type="GO" id="GO:0016491">
    <property type="term" value="F:oxidoreductase activity"/>
    <property type="evidence" value="ECO:0007669"/>
    <property type="project" value="UniProtKB-KW"/>
</dbReference>
<dbReference type="PRINTS" id="PR00081">
    <property type="entry name" value="GDHRDH"/>
</dbReference>
<comment type="similarity">
    <text evidence="1">Belongs to the short-chain dehydrogenases/reductases (SDR) family.</text>
</comment>
<dbReference type="SUPFAM" id="SSF51735">
    <property type="entry name" value="NAD(P)-binding Rossmann-fold domains"/>
    <property type="match status" value="1"/>
</dbReference>
<dbReference type="PROSITE" id="PS00061">
    <property type="entry name" value="ADH_SHORT"/>
    <property type="match status" value="1"/>
</dbReference>